<evidence type="ECO:0000313" key="3">
    <source>
        <dbReference type="Proteomes" id="UP000054270"/>
    </source>
</evidence>
<protein>
    <submittedName>
        <fullName evidence="2">Uncharacterized protein</fullName>
    </submittedName>
</protein>
<organism evidence="2 3">
    <name type="scientific">Hypholoma sublateritium (strain FD-334 SS-4)</name>
    <dbReference type="NCBI Taxonomy" id="945553"/>
    <lineage>
        <taxon>Eukaryota</taxon>
        <taxon>Fungi</taxon>
        <taxon>Dikarya</taxon>
        <taxon>Basidiomycota</taxon>
        <taxon>Agaricomycotina</taxon>
        <taxon>Agaricomycetes</taxon>
        <taxon>Agaricomycetidae</taxon>
        <taxon>Agaricales</taxon>
        <taxon>Agaricineae</taxon>
        <taxon>Strophariaceae</taxon>
        <taxon>Hypholoma</taxon>
    </lineage>
</organism>
<feature type="transmembrane region" description="Helical" evidence="1">
    <location>
        <begin position="41"/>
        <end position="59"/>
    </location>
</feature>
<name>A0A0D2L568_HYPSF</name>
<dbReference type="EMBL" id="KN817553">
    <property type="protein sequence ID" value="KJA22037.1"/>
    <property type="molecule type" value="Genomic_DNA"/>
</dbReference>
<evidence type="ECO:0000313" key="2">
    <source>
        <dbReference type="EMBL" id="KJA22037.1"/>
    </source>
</evidence>
<dbReference type="Proteomes" id="UP000054270">
    <property type="component" value="Unassembled WGS sequence"/>
</dbReference>
<evidence type="ECO:0000256" key="1">
    <source>
        <dbReference type="SAM" id="Phobius"/>
    </source>
</evidence>
<reference evidence="3" key="1">
    <citation type="submission" date="2014-04" db="EMBL/GenBank/DDBJ databases">
        <title>Evolutionary Origins and Diversification of the Mycorrhizal Mutualists.</title>
        <authorList>
            <consortium name="DOE Joint Genome Institute"/>
            <consortium name="Mycorrhizal Genomics Consortium"/>
            <person name="Kohler A."/>
            <person name="Kuo A."/>
            <person name="Nagy L.G."/>
            <person name="Floudas D."/>
            <person name="Copeland A."/>
            <person name="Barry K.W."/>
            <person name="Cichocki N."/>
            <person name="Veneault-Fourrey C."/>
            <person name="LaButti K."/>
            <person name="Lindquist E.A."/>
            <person name="Lipzen A."/>
            <person name="Lundell T."/>
            <person name="Morin E."/>
            <person name="Murat C."/>
            <person name="Riley R."/>
            <person name="Ohm R."/>
            <person name="Sun H."/>
            <person name="Tunlid A."/>
            <person name="Henrissat B."/>
            <person name="Grigoriev I.V."/>
            <person name="Hibbett D.S."/>
            <person name="Martin F."/>
        </authorList>
    </citation>
    <scope>NUCLEOTIDE SEQUENCE [LARGE SCALE GENOMIC DNA]</scope>
    <source>
        <strain evidence="3">FD-334 SS-4</strain>
    </source>
</reference>
<gene>
    <name evidence="2" type="ORF">HYPSUDRAFT_672238</name>
</gene>
<keyword evidence="1" id="KW-0472">Membrane</keyword>
<accession>A0A0D2L568</accession>
<keyword evidence="1" id="KW-0812">Transmembrane</keyword>
<sequence>MKDLRFIVQSKNSSLHRGQVTNISKFGFQDLKHSSCGRLKSGALCLLQFIVSVLYALTFKKIYQED</sequence>
<keyword evidence="3" id="KW-1185">Reference proteome</keyword>
<proteinExistence type="predicted"/>
<dbReference type="AlphaFoldDB" id="A0A0D2L568"/>
<keyword evidence="1" id="KW-1133">Transmembrane helix</keyword>